<dbReference type="Pfam" id="PF10295">
    <property type="entry name" value="DUF2406"/>
    <property type="match status" value="1"/>
</dbReference>
<gene>
    <name evidence="2" type="ORF">N7494_010273</name>
</gene>
<dbReference type="InterPro" id="IPR018809">
    <property type="entry name" value="DUF2406"/>
</dbReference>
<feature type="compositionally biased region" description="Low complexity" evidence="1">
    <location>
        <begin position="1"/>
        <end position="16"/>
    </location>
</feature>
<reference evidence="2 3" key="1">
    <citation type="journal article" date="2023" name="IMA Fungus">
        <title>Comparative genomic study of the Penicillium genus elucidates a diverse pangenome and 15 lateral gene transfer events.</title>
        <authorList>
            <person name="Petersen C."/>
            <person name="Sorensen T."/>
            <person name="Nielsen M.R."/>
            <person name="Sondergaard T.E."/>
            <person name="Sorensen J.L."/>
            <person name="Fitzpatrick D.A."/>
            <person name="Frisvad J.C."/>
            <person name="Nielsen K.L."/>
        </authorList>
    </citation>
    <scope>NUCLEOTIDE SEQUENCE [LARGE SCALE GENOMIC DNA]</scope>
    <source>
        <strain evidence="2 3">IBT 35679</strain>
    </source>
</reference>
<name>A0AAD6GDP6_9EURO</name>
<evidence type="ECO:0000313" key="2">
    <source>
        <dbReference type="EMBL" id="KAJ5533721.1"/>
    </source>
</evidence>
<evidence type="ECO:0000313" key="3">
    <source>
        <dbReference type="Proteomes" id="UP001220324"/>
    </source>
</evidence>
<comment type="caution">
    <text evidence="2">The sequence shown here is derived from an EMBL/GenBank/DDBJ whole genome shotgun (WGS) entry which is preliminary data.</text>
</comment>
<feature type="compositionally biased region" description="Basic and acidic residues" evidence="1">
    <location>
        <begin position="57"/>
        <end position="78"/>
    </location>
</feature>
<keyword evidence="3" id="KW-1185">Reference proteome</keyword>
<dbReference type="Proteomes" id="UP001220324">
    <property type="component" value="Unassembled WGS sequence"/>
</dbReference>
<dbReference type="EMBL" id="JAQIZZ010000007">
    <property type="protein sequence ID" value="KAJ5533721.1"/>
    <property type="molecule type" value="Genomic_DNA"/>
</dbReference>
<proteinExistence type="predicted"/>
<accession>A0AAD6GDP6</accession>
<feature type="region of interest" description="Disordered" evidence="1">
    <location>
        <begin position="1"/>
        <end position="78"/>
    </location>
</feature>
<dbReference type="PANTHER" id="PTHR28186:SF1">
    <property type="entry name" value="MEIOTICALLY UP-REGULATED GENE 9 PROTEIN"/>
    <property type="match status" value="1"/>
</dbReference>
<protein>
    <submittedName>
        <fullName evidence="2">Uncharacterized protein</fullName>
    </submittedName>
</protein>
<dbReference type="PANTHER" id="PTHR28186">
    <property type="entry name" value="MEIOTICALLY UP-REGULATED GENE 9 PROTEIN"/>
    <property type="match status" value="1"/>
</dbReference>
<evidence type="ECO:0000256" key="1">
    <source>
        <dbReference type="SAM" id="MobiDB-lite"/>
    </source>
</evidence>
<organism evidence="2 3">
    <name type="scientific">Penicillium frequentans</name>
    <dbReference type="NCBI Taxonomy" id="3151616"/>
    <lineage>
        <taxon>Eukaryota</taxon>
        <taxon>Fungi</taxon>
        <taxon>Dikarya</taxon>
        <taxon>Ascomycota</taxon>
        <taxon>Pezizomycotina</taxon>
        <taxon>Eurotiomycetes</taxon>
        <taxon>Eurotiomycetidae</taxon>
        <taxon>Eurotiales</taxon>
        <taxon>Aspergillaceae</taxon>
        <taxon>Penicillium</taxon>
    </lineage>
</organism>
<dbReference type="AlphaFoldDB" id="A0AAD6GDP6"/>
<sequence>MGSSRSSSERTGSMHSADMPKKVLQTKADPNLALHEAQPMSLGNHGDYNTSSLGSIQHKDREGKIIADPDRCNPTRNRLERPLDTIRSFQAAIDGHRKQNLQV</sequence>